<proteinExistence type="predicted"/>
<dbReference type="AlphaFoldDB" id="A0A820LEJ9"/>
<accession>A0A820LEJ9</accession>
<feature type="non-terminal residue" evidence="2">
    <location>
        <position position="113"/>
    </location>
</feature>
<dbReference type="Proteomes" id="UP000663823">
    <property type="component" value="Unassembled WGS sequence"/>
</dbReference>
<protein>
    <submittedName>
        <fullName evidence="2">Uncharacterized protein</fullName>
    </submittedName>
</protein>
<evidence type="ECO:0000313" key="2">
    <source>
        <dbReference type="EMBL" id="CAF4356613.1"/>
    </source>
</evidence>
<gene>
    <name evidence="2" type="ORF">OTI717_LOCUS43718</name>
</gene>
<feature type="compositionally biased region" description="Low complexity" evidence="1">
    <location>
        <begin position="9"/>
        <end position="18"/>
    </location>
</feature>
<organism evidence="2 3">
    <name type="scientific">Rotaria sordida</name>
    <dbReference type="NCBI Taxonomy" id="392033"/>
    <lineage>
        <taxon>Eukaryota</taxon>
        <taxon>Metazoa</taxon>
        <taxon>Spiralia</taxon>
        <taxon>Gnathifera</taxon>
        <taxon>Rotifera</taxon>
        <taxon>Eurotatoria</taxon>
        <taxon>Bdelloidea</taxon>
        <taxon>Philodinida</taxon>
        <taxon>Philodinidae</taxon>
        <taxon>Rotaria</taxon>
    </lineage>
</organism>
<dbReference type="EMBL" id="CAJOAX010065576">
    <property type="protein sequence ID" value="CAF4356613.1"/>
    <property type="molecule type" value="Genomic_DNA"/>
</dbReference>
<sequence length="113" mass="13488">MLTKKKAESAAATTTTTEINPDKQQADCEKLIRERLEEFNLKIDLAEQELIQKKNFLLEYTYEMDASLEIYVQEYGIKPLEMKHKLKKATTMYNYENEIIERKYLQENPNQYQ</sequence>
<reference evidence="2" key="1">
    <citation type="submission" date="2021-02" db="EMBL/GenBank/DDBJ databases">
        <authorList>
            <person name="Nowell W R."/>
        </authorList>
    </citation>
    <scope>NUCLEOTIDE SEQUENCE</scope>
</reference>
<comment type="caution">
    <text evidence="2">The sequence shown here is derived from an EMBL/GenBank/DDBJ whole genome shotgun (WGS) entry which is preliminary data.</text>
</comment>
<name>A0A820LEJ9_9BILA</name>
<feature type="region of interest" description="Disordered" evidence="1">
    <location>
        <begin position="1"/>
        <end position="25"/>
    </location>
</feature>
<evidence type="ECO:0000313" key="3">
    <source>
        <dbReference type="Proteomes" id="UP000663823"/>
    </source>
</evidence>
<evidence type="ECO:0000256" key="1">
    <source>
        <dbReference type="SAM" id="MobiDB-lite"/>
    </source>
</evidence>